<dbReference type="Gene3D" id="3.10.620.30">
    <property type="match status" value="2"/>
</dbReference>
<name>A0A1I8FY05_9PLAT</name>
<dbReference type="PANTHER" id="PTHR46333">
    <property type="entry name" value="CYTOKINESIS PROTEIN 3"/>
    <property type="match status" value="1"/>
</dbReference>
<dbReference type="InterPro" id="IPR002931">
    <property type="entry name" value="Transglutaminase-like"/>
</dbReference>
<dbReference type="InterPro" id="IPR052557">
    <property type="entry name" value="CAP/Cytokinesis_protein"/>
</dbReference>
<dbReference type="SMART" id="SM00460">
    <property type="entry name" value="TGc"/>
    <property type="match status" value="2"/>
</dbReference>
<dbReference type="Proteomes" id="UP000095280">
    <property type="component" value="Unplaced"/>
</dbReference>
<evidence type="ECO:0000313" key="2">
    <source>
        <dbReference type="Proteomes" id="UP000095280"/>
    </source>
</evidence>
<dbReference type="AlphaFoldDB" id="A0A1I8FY05"/>
<dbReference type="Pfam" id="PF23265">
    <property type="entry name" value="Ig-like_KY"/>
    <property type="match status" value="2"/>
</dbReference>
<dbReference type="PANTHER" id="PTHR46333:SF2">
    <property type="entry name" value="CYTOKINESIS PROTEIN 3"/>
    <property type="match status" value="1"/>
</dbReference>
<dbReference type="WBParaSite" id="maker-uti_cns_0000217-snap-gene-1.49-mRNA-1">
    <property type="protein sequence ID" value="maker-uti_cns_0000217-snap-gene-1.49-mRNA-1"/>
    <property type="gene ID" value="maker-uti_cns_0000217-snap-gene-1.49"/>
</dbReference>
<evidence type="ECO:0000313" key="3">
    <source>
        <dbReference type="WBParaSite" id="maker-uti_cns_0000217-snap-gene-1.49-mRNA-1"/>
    </source>
</evidence>
<feature type="domain" description="Transglutaminase-like" evidence="1">
    <location>
        <begin position="215"/>
        <end position="285"/>
    </location>
</feature>
<dbReference type="SUPFAM" id="SSF54001">
    <property type="entry name" value="Cysteine proteinases"/>
    <property type="match status" value="2"/>
</dbReference>
<organism evidence="2 3">
    <name type="scientific">Macrostomum lignano</name>
    <dbReference type="NCBI Taxonomy" id="282301"/>
    <lineage>
        <taxon>Eukaryota</taxon>
        <taxon>Metazoa</taxon>
        <taxon>Spiralia</taxon>
        <taxon>Lophotrochozoa</taxon>
        <taxon>Platyhelminthes</taxon>
        <taxon>Rhabditophora</taxon>
        <taxon>Macrostomorpha</taxon>
        <taxon>Macrostomida</taxon>
        <taxon>Macrostomidae</taxon>
        <taxon>Macrostomum</taxon>
    </lineage>
</organism>
<keyword evidence="2" id="KW-1185">Reference proteome</keyword>
<protein>
    <submittedName>
        <fullName evidence="3">TGc domain-containing protein</fullName>
    </submittedName>
</protein>
<evidence type="ECO:0000259" key="1">
    <source>
        <dbReference type="SMART" id="SM00460"/>
    </source>
</evidence>
<sequence length="681" mass="76032">PLDRSSPWLLISAQSPTATLRECAQCTGGSLLTLSKRGCFLLVSIMSQESTRIDCRLGRFDVDGRYGRRARLPNDAESVLKNRAGVCEGYANLMLELCSILGVTCKVISGYSKENDSGVTGDQQAAFDPTEFHAWNAVQLDGRWKLIDCTWGAGFVKDKNNFVRQENDLYFLPDPKVFIEDHFPFMNSDMAGSKNYDIDGYFGKKEKSPNDPQSVLKNGTSVCEGYASISLSLLQLLGIECVKISGYSKGFGYNPTKPLTTDKDTDHAWNAVKLNGEWRFIETTWGAGHVNSDHKFERNETDFYFLTDPEVFIEAHFPYMNSDMAESKKWQLLKNPIDLDTFNNRVKREKACIEHQVELMSHNKALVDVDGEVTLKFRGNGKPLTSFSAKFVNPSTGERLSSDKYVATVLDHHKNEVTVTARPPSSGVYWKLDVFGKTNEAAKTSDCIVSYHLQSKSDRHLPEFPDDSLGYYGLHESPEKFGFSKHNFCSKEGFWLQVDGGAQSEFQLKIPASTLLSASAEFLSADKSAREESFSFVEYNEGFLKVSLRMGHAGFYQLQLFCKESGSKSNSLPMLANLLVECVKPMKQPKPFPTSYTSVIEEQVTLVCPRDGNLPANSEIRFKLSSPRLKKLMVNKKVYDATKDGFDIVEKTGSVGSDLSVFGTADANAASFTGLYRFKII</sequence>
<reference evidence="3" key="1">
    <citation type="submission" date="2016-11" db="UniProtKB">
        <authorList>
            <consortium name="WormBaseParasite"/>
        </authorList>
    </citation>
    <scope>IDENTIFICATION</scope>
</reference>
<dbReference type="InterPro" id="IPR056564">
    <property type="entry name" value="Ig-like_KY"/>
</dbReference>
<accession>A0A1I8FY05</accession>
<dbReference type="InterPro" id="IPR038765">
    <property type="entry name" value="Papain-like_cys_pep_sf"/>
</dbReference>
<feature type="domain" description="Transglutaminase-like" evidence="1">
    <location>
        <begin position="79"/>
        <end position="151"/>
    </location>
</feature>
<proteinExistence type="predicted"/>
<dbReference type="GO" id="GO:0005737">
    <property type="term" value="C:cytoplasm"/>
    <property type="evidence" value="ECO:0007669"/>
    <property type="project" value="TreeGrafter"/>
</dbReference>
<dbReference type="Pfam" id="PF01841">
    <property type="entry name" value="Transglut_core"/>
    <property type="match status" value="2"/>
</dbReference>